<evidence type="ECO:0000259" key="2">
    <source>
        <dbReference type="Pfam" id="PF01610"/>
    </source>
</evidence>
<dbReference type="PANTHER" id="PTHR33498:SF1">
    <property type="entry name" value="TRANSPOSASE FOR INSERTION SEQUENCE ELEMENT IS1557"/>
    <property type="match status" value="1"/>
</dbReference>
<dbReference type="PANTHER" id="PTHR33498">
    <property type="entry name" value="TRANSPOSASE FOR INSERTION SEQUENCE ELEMENT IS1557"/>
    <property type="match status" value="1"/>
</dbReference>
<keyword evidence="5" id="KW-1185">Reference proteome</keyword>
<dbReference type="EMBL" id="JBIASD010000005">
    <property type="protein sequence ID" value="MFF3666131.1"/>
    <property type="molecule type" value="Genomic_DNA"/>
</dbReference>
<accession>A0ABW6SMC7</accession>
<dbReference type="Pfam" id="PF14690">
    <property type="entry name" value="Zn_ribbon_ISL3"/>
    <property type="match status" value="1"/>
</dbReference>
<dbReference type="Proteomes" id="UP001602013">
    <property type="component" value="Unassembled WGS sequence"/>
</dbReference>
<reference evidence="4 5" key="1">
    <citation type="submission" date="2024-10" db="EMBL/GenBank/DDBJ databases">
        <title>The Natural Products Discovery Center: Release of the First 8490 Sequenced Strains for Exploring Actinobacteria Biosynthetic Diversity.</title>
        <authorList>
            <person name="Kalkreuter E."/>
            <person name="Kautsar S.A."/>
            <person name="Yang D."/>
            <person name="Bader C.D."/>
            <person name="Teijaro C.N."/>
            <person name="Fluegel L."/>
            <person name="Davis C.M."/>
            <person name="Simpson J.R."/>
            <person name="Lauterbach L."/>
            <person name="Steele A.D."/>
            <person name="Gui C."/>
            <person name="Meng S."/>
            <person name="Li G."/>
            <person name="Viehrig K."/>
            <person name="Ye F."/>
            <person name="Su P."/>
            <person name="Kiefer A.F."/>
            <person name="Nichols A."/>
            <person name="Cepeda A.J."/>
            <person name="Yan W."/>
            <person name="Fan B."/>
            <person name="Jiang Y."/>
            <person name="Adhikari A."/>
            <person name="Zheng C.-J."/>
            <person name="Schuster L."/>
            <person name="Cowan T.M."/>
            <person name="Smanski M.J."/>
            <person name="Chevrette M.G."/>
            <person name="De Carvalho L.P.S."/>
            <person name="Shen B."/>
        </authorList>
    </citation>
    <scope>NUCLEOTIDE SEQUENCE [LARGE SCALE GENOMIC DNA]</scope>
    <source>
        <strain evidence="4 5">NPDC002173</strain>
    </source>
</reference>
<feature type="region of interest" description="Disordered" evidence="1">
    <location>
        <begin position="265"/>
        <end position="286"/>
    </location>
</feature>
<proteinExistence type="predicted"/>
<feature type="domain" description="Transposase IS204/IS1001/IS1096/IS1165 zinc-finger" evidence="3">
    <location>
        <begin position="40"/>
        <end position="80"/>
    </location>
</feature>
<dbReference type="NCBIfam" id="NF033550">
    <property type="entry name" value="transpos_ISL3"/>
    <property type="match status" value="1"/>
</dbReference>
<evidence type="ECO:0000256" key="1">
    <source>
        <dbReference type="SAM" id="MobiDB-lite"/>
    </source>
</evidence>
<evidence type="ECO:0000259" key="3">
    <source>
        <dbReference type="Pfam" id="PF14690"/>
    </source>
</evidence>
<dbReference type="RefSeq" id="WP_387410469.1">
    <property type="nucleotide sequence ID" value="NZ_JBIASD010000005.1"/>
</dbReference>
<organism evidence="4 5">
    <name type="scientific">Microtetraspora malaysiensis</name>
    <dbReference type="NCBI Taxonomy" id="161358"/>
    <lineage>
        <taxon>Bacteria</taxon>
        <taxon>Bacillati</taxon>
        <taxon>Actinomycetota</taxon>
        <taxon>Actinomycetes</taxon>
        <taxon>Streptosporangiales</taxon>
        <taxon>Streptosporangiaceae</taxon>
        <taxon>Microtetraspora</taxon>
    </lineage>
</organism>
<dbReference type="Pfam" id="PF01610">
    <property type="entry name" value="DDE_Tnp_ISL3"/>
    <property type="match status" value="1"/>
</dbReference>
<dbReference type="InterPro" id="IPR002560">
    <property type="entry name" value="Transposase_DDE"/>
</dbReference>
<feature type="domain" description="Transposase IS204/IS1001/IS1096/IS1165 DDE" evidence="2">
    <location>
        <begin position="160"/>
        <end position="257"/>
    </location>
</feature>
<feature type="compositionally biased region" description="Low complexity" evidence="1">
    <location>
        <begin position="265"/>
        <end position="279"/>
    </location>
</feature>
<sequence>MTISELLAVLFPHLACLQIDQLYRSGRSVRIQARTRTTQAACPRCGIVSRRVHSSYERRVCDTAVSGQETVLHLRVQRFRRGNHDCCKKTFAEQVTGLTVRYGRYSLPLRQLLQTIGLALGGRAGARLTHRLAAAVNRMTLIRLIRSLPDPKPNGGPQVLGVDDFALRRGHTYGTILIDITTSRPIDVLPERSSDALATWLSDHPSVEVVCRGRAGCYADGAARGAPQAIQVADRWHMWRNLGDAVERTVTKHRAHVRDLPVVTPAANAPTPAATAVPPSGRARSH</sequence>
<name>A0ABW6SMC7_9ACTN</name>
<evidence type="ECO:0000313" key="4">
    <source>
        <dbReference type="EMBL" id="MFF3666131.1"/>
    </source>
</evidence>
<dbReference type="InterPro" id="IPR029261">
    <property type="entry name" value="Transposase_Znf"/>
</dbReference>
<gene>
    <name evidence="4" type="ORF">ACFYXI_11100</name>
</gene>
<comment type="caution">
    <text evidence="4">The sequence shown here is derived from an EMBL/GenBank/DDBJ whole genome shotgun (WGS) entry which is preliminary data.</text>
</comment>
<evidence type="ECO:0000313" key="5">
    <source>
        <dbReference type="Proteomes" id="UP001602013"/>
    </source>
</evidence>
<protein>
    <submittedName>
        <fullName evidence="4">ISL3 family transposase</fullName>
    </submittedName>
</protein>
<dbReference type="InterPro" id="IPR047951">
    <property type="entry name" value="Transpos_ISL3"/>
</dbReference>